<dbReference type="InterPro" id="IPR002711">
    <property type="entry name" value="HNH"/>
</dbReference>
<evidence type="ECO:0000259" key="1">
    <source>
        <dbReference type="SMART" id="SM00507"/>
    </source>
</evidence>
<accession>A0A6G8R352</accession>
<sequence length="120" mass="13758">MEAVRPLCVVCNTRKAKKASRRPGKFEKRCNICSMKPETYERIKQTNRASERPHRAFKKDSCERCGFVAEHPVQLDVDHIDGNHSNNDPSNLQTLCANCHRLKTWQAKEYMPGREVTSAA</sequence>
<dbReference type="CDD" id="cd00085">
    <property type="entry name" value="HNHc"/>
    <property type="match status" value="1"/>
</dbReference>
<protein>
    <submittedName>
        <fullName evidence="2">HNH endonuclease</fullName>
    </submittedName>
</protein>
<keyword evidence="2" id="KW-0255">Endonuclease</keyword>
<dbReference type="RefSeq" id="YP_010652390.1">
    <property type="nucleotide sequence ID" value="NC_070786.1"/>
</dbReference>
<keyword evidence="3" id="KW-1185">Reference proteome</keyword>
<evidence type="ECO:0000313" key="3">
    <source>
        <dbReference type="Proteomes" id="UP000503454"/>
    </source>
</evidence>
<name>A0A6G8R352_9CAUD</name>
<dbReference type="Gene3D" id="1.10.30.50">
    <property type="match status" value="1"/>
</dbReference>
<dbReference type="SMART" id="SM00507">
    <property type="entry name" value="HNHc"/>
    <property type="match status" value="1"/>
</dbReference>
<dbReference type="GeneID" id="77928179"/>
<dbReference type="GO" id="GO:0004519">
    <property type="term" value="F:endonuclease activity"/>
    <property type="evidence" value="ECO:0007669"/>
    <property type="project" value="UniProtKB-KW"/>
</dbReference>
<dbReference type="GO" id="GO:0008270">
    <property type="term" value="F:zinc ion binding"/>
    <property type="evidence" value="ECO:0007669"/>
    <property type="project" value="InterPro"/>
</dbReference>
<dbReference type="Proteomes" id="UP000503454">
    <property type="component" value="Segment"/>
</dbReference>
<dbReference type="EMBL" id="MT024872">
    <property type="protein sequence ID" value="QIN94635.1"/>
    <property type="molecule type" value="Genomic_DNA"/>
</dbReference>
<dbReference type="GO" id="GO:0003676">
    <property type="term" value="F:nucleic acid binding"/>
    <property type="evidence" value="ECO:0007669"/>
    <property type="project" value="InterPro"/>
</dbReference>
<dbReference type="Pfam" id="PF01844">
    <property type="entry name" value="HNH"/>
    <property type="match status" value="1"/>
</dbReference>
<keyword evidence="2" id="KW-0378">Hydrolase</keyword>
<evidence type="ECO:0000313" key="2">
    <source>
        <dbReference type="EMBL" id="QIN94635.1"/>
    </source>
</evidence>
<proteinExistence type="predicted"/>
<dbReference type="KEGG" id="vg:77928179"/>
<feature type="domain" description="HNH nuclease" evidence="1">
    <location>
        <begin position="52"/>
        <end position="101"/>
    </location>
</feature>
<reference evidence="2 3" key="1">
    <citation type="submission" date="2020-02" db="EMBL/GenBank/DDBJ databases">
        <authorList>
            <person name="Yaqubi I.B."/>
            <person name="Almaguer A.N."/>
            <person name="Torres S.A."/>
            <person name="Nayek S."/>
            <person name="Bhuiyan S."/>
            <person name="Hughes L.E."/>
            <person name="Garlena R.A."/>
            <person name="Russell D.A."/>
            <person name="Pope W.H."/>
            <person name="Jacobs-Sera D."/>
            <person name="Hatfull G.F."/>
        </authorList>
    </citation>
    <scope>NUCLEOTIDE SEQUENCE [LARGE SCALE GENOMIC DNA]</scope>
</reference>
<gene>
    <name evidence="2" type="primary">79</name>
    <name evidence="2" type="ORF">SEA_MUNTAHA_79</name>
</gene>
<dbReference type="InterPro" id="IPR003615">
    <property type="entry name" value="HNH_nuc"/>
</dbReference>
<dbReference type="SUPFAM" id="SSF54060">
    <property type="entry name" value="His-Me finger endonucleases"/>
    <property type="match status" value="1"/>
</dbReference>
<organism evidence="2 3">
    <name type="scientific">Streptomyces phage Muntaha</name>
    <dbReference type="NCBI Taxonomy" id="2713269"/>
    <lineage>
        <taxon>Viruses</taxon>
        <taxon>Duplodnaviria</taxon>
        <taxon>Heunggongvirae</taxon>
        <taxon>Uroviricota</taxon>
        <taxon>Caudoviricetes</taxon>
        <taxon>Stanwilliamsviridae</taxon>
        <taxon>Loccivirinae</taxon>
        <taxon>Wakandavirus</taxon>
        <taxon>Wakandavirus muntaha</taxon>
    </lineage>
</organism>
<keyword evidence="2" id="KW-0540">Nuclease</keyword>
<dbReference type="InterPro" id="IPR044925">
    <property type="entry name" value="His-Me_finger_sf"/>
</dbReference>